<sequence length="110" mass="12389">MLSIANSHLESNGLLTLFNALDSEIQLQVFLNLAEEYRSEIAQDNEDLIDRLEGYCPSIDNYEDNVVFVGQLNTFTLGRCQRCVARVSRDIIPMYCTIHSLGIAPVSYSI</sequence>
<dbReference type="EMBL" id="MU003559">
    <property type="protein sequence ID" value="KAF2462901.1"/>
    <property type="molecule type" value="Genomic_DNA"/>
</dbReference>
<keyword evidence="2" id="KW-1185">Reference proteome</keyword>
<proteinExistence type="predicted"/>
<gene>
    <name evidence="1" type="ORF">BDR25DRAFT_363436</name>
</gene>
<accession>A0ACB6Q7R9</accession>
<evidence type="ECO:0000313" key="2">
    <source>
        <dbReference type="Proteomes" id="UP000799755"/>
    </source>
</evidence>
<name>A0ACB6Q7R9_9PLEO</name>
<comment type="caution">
    <text evidence="1">The sequence shown here is derived from an EMBL/GenBank/DDBJ whole genome shotgun (WGS) entry which is preliminary data.</text>
</comment>
<dbReference type="Proteomes" id="UP000799755">
    <property type="component" value="Unassembled WGS sequence"/>
</dbReference>
<organism evidence="1 2">
    <name type="scientific">Lindgomyces ingoldianus</name>
    <dbReference type="NCBI Taxonomy" id="673940"/>
    <lineage>
        <taxon>Eukaryota</taxon>
        <taxon>Fungi</taxon>
        <taxon>Dikarya</taxon>
        <taxon>Ascomycota</taxon>
        <taxon>Pezizomycotina</taxon>
        <taxon>Dothideomycetes</taxon>
        <taxon>Pleosporomycetidae</taxon>
        <taxon>Pleosporales</taxon>
        <taxon>Lindgomycetaceae</taxon>
        <taxon>Lindgomyces</taxon>
    </lineage>
</organism>
<evidence type="ECO:0000313" key="1">
    <source>
        <dbReference type="EMBL" id="KAF2462901.1"/>
    </source>
</evidence>
<feature type="non-terminal residue" evidence="1">
    <location>
        <position position="110"/>
    </location>
</feature>
<reference evidence="1" key="1">
    <citation type="journal article" date="2020" name="Stud. Mycol.">
        <title>101 Dothideomycetes genomes: a test case for predicting lifestyles and emergence of pathogens.</title>
        <authorList>
            <person name="Haridas S."/>
            <person name="Albert R."/>
            <person name="Binder M."/>
            <person name="Bloem J."/>
            <person name="Labutti K."/>
            <person name="Salamov A."/>
            <person name="Andreopoulos B."/>
            <person name="Baker S."/>
            <person name="Barry K."/>
            <person name="Bills G."/>
            <person name="Bluhm B."/>
            <person name="Cannon C."/>
            <person name="Castanera R."/>
            <person name="Culley D."/>
            <person name="Daum C."/>
            <person name="Ezra D."/>
            <person name="Gonzalez J."/>
            <person name="Henrissat B."/>
            <person name="Kuo A."/>
            <person name="Liang C."/>
            <person name="Lipzen A."/>
            <person name="Lutzoni F."/>
            <person name="Magnuson J."/>
            <person name="Mondo S."/>
            <person name="Nolan M."/>
            <person name="Ohm R."/>
            <person name="Pangilinan J."/>
            <person name="Park H.-J."/>
            <person name="Ramirez L."/>
            <person name="Alfaro M."/>
            <person name="Sun H."/>
            <person name="Tritt A."/>
            <person name="Yoshinaga Y."/>
            <person name="Zwiers L.-H."/>
            <person name="Turgeon B."/>
            <person name="Goodwin S."/>
            <person name="Spatafora J."/>
            <person name="Crous P."/>
            <person name="Grigoriev I."/>
        </authorList>
    </citation>
    <scope>NUCLEOTIDE SEQUENCE</scope>
    <source>
        <strain evidence="1">ATCC 200398</strain>
    </source>
</reference>
<protein>
    <submittedName>
        <fullName evidence="1">Uncharacterized protein</fullName>
    </submittedName>
</protein>